<evidence type="ECO:0000313" key="5">
    <source>
        <dbReference type="EMBL" id="RBW71504.1"/>
    </source>
</evidence>
<dbReference type="Pfam" id="PF07261">
    <property type="entry name" value="DnaB_2"/>
    <property type="match status" value="1"/>
</dbReference>
<protein>
    <submittedName>
        <fullName evidence="5">Replication initiation and membrane attachment protein</fullName>
    </submittedName>
</protein>
<dbReference type="AlphaFoldDB" id="A0A366Y549"/>
<dbReference type="Pfam" id="PF25888">
    <property type="entry name" value="WHD_DnaB"/>
    <property type="match status" value="1"/>
</dbReference>
<evidence type="ECO:0000259" key="3">
    <source>
        <dbReference type="Pfam" id="PF07261"/>
    </source>
</evidence>
<dbReference type="OrthoDB" id="2082007at2"/>
<evidence type="ECO:0000313" key="6">
    <source>
        <dbReference type="Proteomes" id="UP000253314"/>
    </source>
</evidence>
<feature type="compositionally biased region" description="Basic and acidic residues" evidence="2">
    <location>
        <begin position="414"/>
        <end position="446"/>
    </location>
</feature>
<dbReference type="Proteomes" id="UP000253314">
    <property type="component" value="Unassembled WGS sequence"/>
</dbReference>
<proteinExistence type="inferred from homology"/>
<comment type="caution">
    <text evidence="5">The sequence shown here is derived from an EMBL/GenBank/DDBJ whole genome shotgun (WGS) entry which is preliminary data.</text>
</comment>
<evidence type="ECO:0000256" key="1">
    <source>
        <dbReference type="ARBA" id="ARBA00093462"/>
    </source>
</evidence>
<feature type="domain" description="Replicative helicase loading/DNA remodeling protein DnaB N-terminal winged helix" evidence="4">
    <location>
        <begin position="10"/>
        <end position="173"/>
    </location>
</feature>
<dbReference type="InterPro" id="IPR058660">
    <property type="entry name" value="WHD_DnaB"/>
</dbReference>
<feature type="region of interest" description="Disordered" evidence="2">
    <location>
        <begin position="414"/>
        <end position="470"/>
    </location>
</feature>
<accession>A0A366Y549</accession>
<dbReference type="Gene3D" id="1.10.10.630">
    <property type="entry name" value="DnaD domain-like"/>
    <property type="match status" value="1"/>
</dbReference>
<reference evidence="5 6" key="1">
    <citation type="submission" date="2018-07" db="EMBL/GenBank/DDBJ databases">
        <title>Lottiidibacillus patelloidae gen. nov., sp. nov., isolated from the intestinal tract of a marine limpet and the reclassification of B. taeanensis BH030017T, B. algicola KMM 3737T and B. hwajinpoensis SW-72T as genus Lottiidibacillus.</title>
        <authorList>
            <person name="Liu R."/>
            <person name="Huang Z."/>
        </authorList>
    </citation>
    <scope>NUCLEOTIDE SEQUENCE [LARGE SCALE GENOMIC DNA]</scope>
    <source>
        <strain evidence="5 6">BH030017</strain>
    </source>
</reference>
<dbReference type="InterPro" id="IPR006343">
    <property type="entry name" value="DnaB/C_C"/>
</dbReference>
<dbReference type="InterPro" id="IPR034829">
    <property type="entry name" value="DnaD-like_sf"/>
</dbReference>
<sequence length="470" mass="55283">MSTHWKELLPVDRFQVRSRGILHDYYRQVITSLYQPLIGALAYSLYMTFWSELDDAKSWSEMSTHRSLMNLTQLNLQQLLEARKKLEAVGLLKTYVKKEQDAKLYVYELEAPFTPEQFYNDGALNVYLYNRLGSHKFHQVKQRFIRPAVDEEIYDDVTASFNDVFISLHPSELMTMSSSEIHQAMDVEDTEEYIGETSPRGPLFVEEVFDFDLFLQGLSTFIVPKESITSELKGAIIKLAYVYKIEPIQMKEIVESAFINREALEVETLRKAVQDWYVFEHDHRLPSLSHRTQPPIYQEFQNKNPETEEEKAIALFEAMTPFEQLERIGGGAKPAPSDIKLVESLMFDQHLQPGVVNVLIEYVMRTNDMKLIKSYVEKIAAHWARKKVKTVRDAMILAKAEHKKYQDWVSKKQQSKEKVYPKRNERREQLPKWMTEKKTEKLASPKEEDDFEEQKRQLEERLKKYKQNKS</sequence>
<feature type="compositionally biased region" description="Basic and acidic residues" evidence="2">
    <location>
        <begin position="453"/>
        <end position="462"/>
    </location>
</feature>
<feature type="domain" description="DnaB/C C-terminal" evidence="3">
    <location>
        <begin position="331"/>
        <end position="395"/>
    </location>
</feature>
<dbReference type="EMBL" id="QOCW01000001">
    <property type="protein sequence ID" value="RBW71504.1"/>
    <property type="molecule type" value="Genomic_DNA"/>
</dbReference>
<evidence type="ECO:0000259" key="4">
    <source>
        <dbReference type="Pfam" id="PF25888"/>
    </source>
</evidence>
<comment type="similarity">
    <text evidence="1">Belongs to the DnaB/DnaD family.</text>
</comment>
<name>A0A366Y549_9BACI</name>
<keyword evidence="6" id="KW-1185">Reference proteome</keyword>
<organism evidence="5 6">
    <name type="scientific">Bacillus taeanensis</name>
    <dbReference type="NCBI Taxonomy" id="273032"/>
    <lineage>
        <taxon>Bacteria</taxon>
        <taxon>Bacillati</taxon>
        <taxon>Bacillota</taxon>
        <taxon>Bacilli</taxon>
        <taxon>Bacillales</taxon>
        <taxon>Bacillaceae</taxon>
        <taxon>Bacillus</taxon>
    </lineage>
</organism>
<gene>
    <name evidence="5" type="ORF">DS031_01785</name>
</gene>
<evidence type="ECO:0000256" key="2">
    <source>
        <dbReference type="SAM" id="MobiDB-lite"/>
    </source>
</evidence>
<dbReference type="RefSeq" id="WP_113804206.1">
    <property type="nucleotide sequence ID" value="NZ_QOCW01000001.1"/>
</dbReference>